<dbReference type="GO" id="GO:0140078">
    <property type="term" value="F:class I DNA-(apurinic or apyrimidinic site) endonuclease activity"/>
    <property type="evidence" value="ECO:0007669"/>
    <property type="project" value="UniProtKB-EC"/>
</dbReference>
<keyword evidence="12 16" id="KW-0326">Glycosidase</keyword>
<dbReference type="SMART" id="SM00898">
    <property type="entry name" value="Fapy_DNA_glyco"/>
    <property type="match status" value="1"/>
</dbReference>
<evidence type="ECO:0000256" key="9">
    <source>
        <dbReference type="ARBA" id="ARBA00023204"/>
    </source>
</evidence>
<dbReference type="eggNOG" id="COG0266">
    <property type="taxonomic scope" value="Bacteria"/>
</dbReference>
<dbReference type="Pfam" id="PF01149">
    <property type="entry name" value="Fapy_DNA_glyco"/>
    <property type="match status" value="1"/>
</dbReference>
<feature type="domain" description="FPG-type" evidence="14">
    <location>
        <begin position="238"/>
        <end position="272"/>
    </location>
</feature>
<dbReference type="Pfam" id="PF06831">
    <property type="entry name" value="H2TH"/>
    <property type="match status" value="1"/>
</dbReference>
<dbReference type="SUPFAM" id="SSF81624">
    <property type="entry name" value="N-terminal domain of MutM-like DNA repair proteins"/>
    <property type="match status" value="1"/>
</dbReference>
<keyword evidence="8" id="KW-0238">DNA-binding</keyword>
<dbReference type="PROSITE" id="PS51066">
    <property type="entry name" value="ZF_FPG_2"/>
    <property type="match status" value="1"/>
</dbReference>
<sequence length="273" mass="31078">MPEGPEIRRAADRIANVLVDETVEEVAFAFPELQRFTKVLSGQRVLEVETRGKALLTHFDNDYAIYSHNQLYGVWKIAKRGKMPATNRSLRLALHTSGHSALLYSASDISVWPREEIGMHPFLATLGPDLLSAKLAWRDISERLAMPRFAGRSLAALYLDQHFLAGSGNYLRSEILFCAGVHPKRRPRDLSRGERGRLARETLDLPRRSYETGGITLPPRLAATLKKTVKGFERRRFFVFGRDGRPCYSCKDTIRRDSMGSRRIYWCPTCQPE</sequence>
<evidence type="ECO:0000256" key="7">
    <source>
        <dbReference type="ARBA" id="ARBA00022833"/>
    </source>
</evidence>
<comment type="caution">
    <text evidence="16">The sequence shown here is derived from an EMBL/GenBank/DDBJ whole genome shotgun (WGS) entry which is preliminary data.</text>
</comment>
<dbReference type="EC" id="4.2.99.18" evidence="2"/>
<dbReference type="InterPro" id="IPR044091">
    <property type="entry name" value="EcNei-like_N"/>
</dbReference>
<reference evidence="16 17" key="1">
    <citation type="journal article" date="2007" name="Proc. Natl. Acad. Sci. U.S.A.">
        <title>Characterization of a marine gammaproteobacterium capable of aerobic anoxygenic photosynthesis.</title>
        <authorList>
            <person name="Fuchs B.M."/>
            <person name="Spring S."/>
            <person name="Teeling H."/>
            <person name="Quast C."/>
            <person name="Wulf J."/>
            <person name="Schattenhofer M."/>
            <person name="Yan S."/>
            <person name="Ferriera S."/>
            <person name="Johnson J."/>
            <person name="Glockner F.O."/>
            <person name="Amann R."/>
        </authorList>
    </citation>
    <scope>NUCLEOTIDE SEQUENCE [LARGE SCALE GENOMIC DNA]</scope>
    <source>
        <strain evidence="16">KT71</strain>
    </source>
</reference>
<dbReference type="InterPro" id="IPR000214">
    <property type="entry name" value="Znf_DNA_glyclase/AP_lyase"/>
</dbReference>
<evidence type="ECO:0000256" key="1">
    <source>
        <dbReference type="ARBA" id="ARBA00009409"/>
    </source>
</evidence>
<evidence type="ECO:0000256" key="11">
    <source>
        <dbReference type="ARBA" id="ARBA00023268"/>
    </source>
</evidence>
<evidence type="ECO:0000256" key="8">
    <source>
        <dbReference type="ARBA" id="ARBA00023125"/>
    </source>
</evidence>
<dbReference type="CDD" id="cd08965">
    <property type="entry name" value="EcNei-like_N"/>
    <property type="match status" value="1"/>
</dbReference>
<comment type="similarity">
    <text evidence="1">Belongs to the FPG family.</text>
</comment>
<evidence type="ECO:0000313" key="17">
    <source>
        <dbReference type="Proteomes" id="UP000019205"/>
    </source>
</evidence>
<dbReference type="Gene3D" id="1.10.8.50">
    <property type="match status" value="1"/>
</dbReference>
<dbReference type="InterPro" id="IPR012319">
    <property type="entry name" value="FPG_cat"/>
</dbReference>
<evidence type="ECO:0000256" key="4">
    <source>
        <dbReference type="ARBA" id="ARBA00022763"/>
    </source>
</evidence>
<accession>A4AC51</accession>
<dbReference type="PANTHER" id="PTHR42697:SF1">
    <property type="entry name" value="ENDONUCLEASE 8"/>
    <property type="match status" value="1"/>
</dbReference>
<dbReference type="SUPFAM" id="SSF46946">
    <property type="entry name" value="S13-like H2TH domain"/>
    <property type="match status" value="1"/>
</dbReference>
<dbReference type="InterPro" id="IPR015886">
    <property type="entry name" value="H2TH_FPG"/>
</dbReference>
<dbReference type="STRING" id="314285.KT71_05737"/>
<proteinExistence type="inferred from homology"/>
<keyword evidence="10 16" id="KW-0456">Lyase</keyword>
<keyword evidence="5 13" id="KW-0863">Zinc-finger</keyword>
<dbReference type="RefSeq" id="WP_008293566.1">
    <property type="nucleotide sequence ID" value="NZ_CM002299.1"/>
</dbReference>
<dbReference type="SMART" id="SM01232">
    <property type="entry name" value="H2TH"/>
    <property type="match status" value="1"/>
</dbReference>
<organism evidence="16 17">
    <name type="scientific">Congregibacter litoralis KT71</name>
    <dbReference type="NCBI Taxonomy" id="314285"/>
    <lineage>
        <taxon>Bacteria</taxon>
        <taxon>Pseudomonadati</taxon>
        <taxon>Pseudomonadota</taxon>
        <taxon>Gammaproteobacteria</taxon>
        <taxon>Cellvibrionales</taxon>
        <taxon>Halieaceae</taxon>
        <taxon>Congregibacter</taxon>
    </lineage>
</organism>
<keyword evidence="7" id="KW-0862">Zinc</keyword>
<dbReference type="PROSITE" id="PS51068">
    <property type="entry name" value="FPG_CAT"/>
    <property type="match status" value="1"/>
</dbReference>
<dbReference type="OrthoDB" id="5657047at2"/>
<evidence type="ECO:0000256" key="5">
    <source>
        <dbReference type="ARBA" id="ARBA00022771"/>
    </source>
</evidence>
<keyword evidence="11" id="KW-0511">Multifunctional enzyme</keyword>
<dbReference type="HOGENOM" id="CLU_038423_2_2_6"/>
<dbReference type="Gene3D" id="3.20.190.10">
    <property type="entry name" value="MutM-like, N-terminal"/>
    <property type="match status" value="1"/>
</dbReference>
<evidence type="ECO:0000256" key="2">
    <source>
        <dbReference type="ARBA" id="ARBA00012720"/>
    </source>
</evidence>
<protein>
    <recommendedName>
        <fullName evidence="2">DNA-(apurinic or apyrimidinic site) lyase</fullName>
        <ecNumber evidence="2">4.2.99.18</ecNumber>
    </recommendedName>
</protein>
<dbReference type="PANTHER" id="PTHR42697">
    <property type="entry name" value="ENDONUCLEASE 8"/>
    <property type="match status" value="1"/>
</dbReference>
<evidence type="ECO:0000256" key="12">
    <source>
        <dbReference type="ARBA" id="ARBA00023295"/>
    </source>
</evidence>
<dbReference type="NCBIfam" id="NF007763">
    <property type="entry name" value="PRK10445.1"/>
    <property type="match status" value="1"/>
</dbReference>
<evidence type="ECO:0000313" key="16">
    <source>
        <dbReference type="EMBL" id="EAQ96501.1"/>
    </source>
</evidence>
<keyword evidence="4" id="KW-0227">DNA damage</keyword>
<reference evidence="16 17" key="2">
    <citation type="journal article" date="2009" name="PLoS ONE">
        <title>The photosynthetic apparatus and its regulation in the aerobic gammaproteobacterium Congregibacter litoralis gen. nov., sp. nov.</title>
        <authorList>
            <person name="Spring S."/>
            <person name="Lunsdorf H."/>
            <person name="Fuchs B.M."/>
            <person name="Tindall B.J."/>
        </authorList>
    </citation>
    <scope>NUCLEOTIDE SEQUENCE [LARGE SCALE GENOMIC DNA]</scope>
    <source>
        <strain evidence="16">KT71</strain>
    </source>
</reference>
<keyword evidence="3" id="KW-0479">Metal-binding</keyword>
<name>A4AC51_9GAMM</name>
<dbReference type="EMBL" id="AAOA02000006">
    <property type="protein sequence ID" value="EAQ96501.1"/>
    <property type="molecule type" value="Genomic_DNA"/>
</dbReference>
<dbReference type="InterPro" id="IPR035937">
    <property type="entry name" value="FPG_N"/>
</dbReference>
<evidence type="ECO:0000256" key="10">
    <source>
        <dbReference type="ARBA" id="ARBA00023239"/>
    </source>
</evidence>
<keyword evidence="9" id="KW-0234">DNA repair</keyword>
<dbReference type="GO" id="GO:0003684">
    <property type="term" value="F:damaged DNA binding"/>
    <property type="evidence" value="ECO:0007669"/>
    <property type="project" value="InterPro"/>
</dbReference>
<keyword evidence="6 16" id="KW-0378">Hydrolase</keyword>
<dbReference type="AlphaFoldDB" id="A4AC51"/>
<evidence type="ECO:0000259" key="15">
    <source>
        <dbReference type="PROSITE" id="PS51068"/>
    </source>
</evidence>
<dbReference type="SUPFAM" id="SSF57716">
    <property type="entry name" value="Glucocorticoid receptor-like (DNA-binding domain)"/>
    <property type="match status" value="1"/>
</dbReference>
<dbReference type="InterPro" id="IPR010979">
    <property type="entry name" value="Ribosomal_uS13-like_H2TH"/>
</dbReference>
<evidence type="ECO:0000256" key="3">
    <source>
        <dbReference type="ARBA" id="ARBA00022723"/>
    </source>
</evidence>
<gene>
    <name evidence="16" type="ORF">KT71_05737</name>
</gene>
<evidence type="ECO:0000256" key="13">
    <source>
        <dbReference type="PROSITE-ProRule" id="PRU00391"/>
    </source>
</evidence>
<dbReference type="GO" id="GO:0000703">
    <property type="term" value="F:oxidized pyrimidine nucleobase lesion DNA N-glycosylase activity"/>
    <property type="evidence" value="ECO:0007669"/>
    <property type="project" value="InterPro"/>
</dbReference>
<dbReference type="GO" id="GO:0006284">
    <property type="term" value="P:base-excision repair"/>
    <property type="evidence" value="ECO:0007669"/>
    <property type="project" value="InterPro"/>
</dbReference>
<dbReference type="GO" id="GO:0008270">
    <property type="term" value="F:zinc ion binding"/>
    <property type="evidence" value="ECO:0007669"/>
    <property type="project" value="UniProtKB-KW"/>
</dbReference>
<dbReference type="Proteomes" id="UP000019205">
    <property type="component" value="Chromosome"/>
</dbReference>
<keyword evidence="17" id="KW-1185">Reference proteome</keyword>
<evidence type="ECO:0000259" key="14">
    <source>
        <dbReference type="PROSITE" id="PS51066"/>
    </source>
</evidence>
<feature type="domain" description="Formamidopyrimidine-DNA glycosylase catalytic" evidence="15">
    <location>
        <begin position="2"/>
        <end position="93"/>
    </location>
</feature>
<evidence type="ECO:0000256" key="6">
    <source>
        <dbReference type="ARBA" id="ARBA00022801"/>
    </source>
</evidence>